<feature type="transmembrane region" description="Helical" evidence="1">
    <location>
        <begin position="230"/>
        <end position="250"/>
    </location>
</feature>
<reference evidence="3 4" key="1">
    <citation type="submission" date="2018-12" db="EMBL/GenBank/DDBJ databases">
        <title>Complete genome sequence of Flaviflexus sp. H23T48.</title>
        <authorList>
            <person name="Bae J.-W."/>
            <person name="Lee J.-Y."/>
        </authorList>
    </citation>
    <scope>NUCLEOTIDE SEQUENCE [LARGE SCALE GENOMIC DNA]</scope>
    <source>
        <strain evidence="3 4">H23T48</strain>
    </source>
</reference>
<keyword evidence="4" id="KW-1185">Reference proteome</keyword>
<feature type="transmembrane region" description="Helical" evidence="1">
    <location>
        <begin position="142"/>
        <end position="164"/>
    </location>
</feature>
<dbReference type="Proteomes" id="UP000280344">
    <property type="component" value="Chromosome"/>
</dbReference>
<keyword evidence="1" id="KW-0812">Transmembrane</keyword>
<evidence type="ECO:0000256" key="1">
    <source>
        <dbReference type="SAM" id="Phobius"/>
    </source>
</evidence>
<feature type="transmembrane region" description="Helical" evidence="1">
    <location>
        <begin position="112"/>
        <end position="130"/>
    </location>
</feature>
<feature type="transmembrane region" description="Helical" evidence="1">
    <location>
        <begin position="201"/>
        <end position="218"/>
    </location>
</feature>
<dbReference type="RefSeq" id="WP_126704125.1">
    <property type="nucleotide sequence ID" value="NZ_CP034593.1"/>
</dbReference>
<keyword evidence="1" id="KW-0472">Membrane</keyword>
<organism evidence="3 4">
    <name type="scientific">Flaviflexus ciconiae</name>
    <dbReference type="NCBI Taxonomy" id="2496867"/>
    <lineage>
        <taxon>Bacteria</taxon>
        <taxon>Bacillati</taxon>
        <taxon>Actinomycetota</taxon>
        <taxon>Actinomycetes</taxon>
        <taxon>Actinomycetales</taxon>
        <taxon>Actinomycetaceae</taxon>
        <taxon>Flaviflexus</taxon>
    </lineage>
</organism>
<evidence type="ECO:0000313" key="3">
    <source>
        <dbReference type="EMBL" id="AZQ77321.1"/>
    </source>
</evidence>
<feature type="domain" description="DUF1648" evidence="2">
    <location>
        <begin position="33"/>
        <end position="71"/>
    </location>
</feature>
<dbReference type="InterPro" id="IPR012867">
    <property type="entry name" value="DUF1648"/>
</dbReference>
<evidence type="ECO:0000313" key="4">
    <source>
        <dbReference type="Proteomes" id="UP000280344"/>
    </source>
</evidence>
<name>A0A3S9PY89_9ACTO</name>
<evidence type="ECO:0000259" key="2">
    <source>
        <dbReference type="Pfam" id="PF07853"/>
    </source>
</evidence>
<accession>A0A3S9PY89</accession>
<dbReference type="EMBL" id="CP034593">
    <property type="protein sequence ID" value="AZQ77321.1"/>
    <property type="molecule type" value="Genomic_DNA"/>
</dbReference>
<dbReference type="Pfam" id="PF07853">
    <property type="entry name" value="DUF1648"/>
    <property type="match status" value="1"/>
</dbReference>
<protein>
    <submittedName>
        <fullName evidence="3">DUF1648 domain-containing protein</fullName>
    </submittedName>
</protein>
<dbReference type="OrthoDB" id="3178004at2"/>
<feature type="transmembrane region" description="Helical" evidence="1">
    <location>
        <begin position="72"/>
        <end position="92"/>
    </location>
</feature>
<keyword evidence="1" id="KW-1133">Transmembrane helix</keyword>
<proteinExistence type="predicted"/>
<dbReference type="KEGG" id="flh:EJ997_08245"/>
<dbReference type="AlphaFoldDB" id="A0A3S9PY89"/>
<feature type="transmembrane region" description="Helical" evidence="1">
    <location>
        <begin position="21"/>
        <end position="45"/>
    </location>
</feature>
<sequence length="349" mass="37917">MKDLTNMNSATEQELAFAKRVARFVGVYFPLVLTLAATILLIVWMDRMPDPMATHWSGGDGPDGYGPAWSNLALSLGTGIGITALFALIPFFERRRSKSIAWGWTNRFMAAMALWTVSFMQVLAVLTSYVQLDLEDATQAPGVGAIVLIGLVVATLLGILGWFVQPNLTVHAPTSEITNPIKLAPSARAAWFGTTSMPKPLAFALVATTLALPIVLLVEFASPDRDTTTIVVLAICSILSLGLIATVLSFRVRIDKHGVEVRSVLGWPTFRVPADDIIGVEVREIHAFSEYGGWGIRVAGDRFGIVLRNSEGFIITRKSRSRTFAVTIDDARTAGSLLARMAENNNRSK</sequence>
<gene>
    <name evidence="3" type="ORF">EJ997_08245</name>
</gene>